<feature type="transmembrane region" description="Helical" evidence="7">
    <location>
        <begin position="325"/>
        <end position="345"/>
    </location>
</feature>
<keyword evidence="4 7" id="KW-0812">Transmembrane</keyword>
<dbReference type="GO" id="GO:0006493">
    <property type="term" value="P:protein O-linked glycosylation"/>
    <property type="evidence" value="ECO:0007669"/>
    <property type="project" value="InterPro"/>
</dbReference>
<keyword evidence="3" id="KW-0808">Transferase</keyword>
<evidence type="ECO:0000256" key="5">
    <source>
        <dbReference type="ARBA" id="ARBA00022989"/>
    </source>
</evidence>
<feature type="transmembrane region" description="Helical" evidence="7">
    <location>
        <begin position="222"/>
        <end position="244"/>
    </location>
</feature>
<evidence type="ECO:0000259" key="8">
    <source>
        <dbReference type="Pfam" id="PF02366"/>
    </source>
</evidence>
<evidence type="ECO:0000256" key="7">
    <source>
        <dbReference type="SAM" id="Phobius"/>
    </source>
</evidence>
<feature type="transmembrane region" description="Helical" evidence="7">
    <location>
        <begin position="127"/>
        <end position="144"/>
    </location>
</feature>
<feature type="transmembrane region" description="Helical" evidence="7">
    <location>
        <begin position="277"/>
        <end position="295"/>
    </location>
</feature>
<comment type="subcellular location">
    <subcellularLocation>
        <location evidence="1">Endomembrane system</location>
        <topology evidence="1">Multi-pass membrane protein</topology>
    </subcellularLocation>
</comment>
<feature type="transmembrane region" description="Helical" evidence="7">
    <location>
        <begin position="150"/>
        <end position="168"/>
    </location>
</feature>
<dbReference type="GO" id="GO:0000030">
    <property type="term" value="F:mannosyltransferase activity"/>
    <property type="evidence" value="ECO:0007669"/>
    <property type="project" value="InterPro"/>
</dbReference>
<organism evidence="9 10">
    <name type="scientific">candidate division WWE3 bacterium</name>
    <dbReference type="NCBI Taxonomy" id="2053526"/>
    <lineage>
        <taxon>Bacteria</taxon>
        <taxon>Katanobacteria</taxon>
    </lineage>
</organism>
<dbReference type="GO" id="GO:0016020">
    <property type="term" value="C:membrane"/>
    <property type="evidence" value="ECO:0007669"/>
    <property type="project" value="InterPro"/>
</dbReference>
<dbReference type="Pfam" id="PF02366">
    <property type="entry name" value="PMT"/>
    <property type="match status" value="1"/>
</dbReference>
<name>A0A955E028_UNCKA</name>
<gene>
    <name evidence="9" type="ORF">KDA10_02525</name>
</gene>
<evidence type="ECO:0000256" key="6">
    <source>
        <dbReference type="ARBA" id="ARBA00023136"/>
    </source>
</evidence>
<feature type="domain" description="ArnT-like N-terminal" evidence="8">
    <location>
        <begin position="73"/>
        <end position="237"/>
    </location>
</feature>
<feature type="transmembrane region" description="Helical" evidence="7">
    <location>
        <begin position="97"/>
        <end position="118"/>
    </location>
</feature>
<feature type="transmembrane region" description="Helical" evidence="7">
    <location>
        <begin position="302"/>
        <end position="319"/>
    </location>
</feature>
<evidence type="ECO:0000313" key="9">
    <source>
        <dbReference type="EMBL" id="MCA9302212.1"/>
    </source>
</evidence>
<reference evidence="9" key="2">
    <citation type="journal article" date="2021" name="Microbiome">
        <title>Successional dynamics and alternative stable states in a saline activated sludge microbial community over 9 years.</title>
        <authorList>
            <person name="Wang Y."/>
            <person name="Ye J."/>
            <person name="Ju F."/>
            <person name="Liu L."/>
            <person name="Boyd J.A."/>
            <person name="Deng Y."/>
            <person name="Parks D.H."/>
            <person name="Jiang X."/>
            <person name="Yin X."/>
            <person name="Woodcroft B.J."/>
            <person name="Tyson G.W."/>
            <person name="Hugenholtz P."/>
            <person name="Polz M.F."/>
            <person name="Zhang T."/>
        </authorList>
    </citation>
    <scope>NUCLEOTIDE SEQUENCE</scope>
    <source>
        <strain evidence="9">HKST-UBA80</strain>
    </source>
</reference>
<evidence type="ECO:0000256" key="4">
    <source>
        <dbReference type="ARBA" id="ARBA00022692"/>
    </source>
</evidence>
<keyword evidence="2" id="KW-0328">Glycosyltransferase</keyword>
<proteinExistence type="predicted"/>
<keyword evidence="6 7" id="KW-0472">Membrane</keyword>
<dbReference type="GO" id="GO:0012505">
    <property type="term" value="C:endomembrane system"/>
    <property type="evidence" value="ECO:0007669"/>
    <property type="project" value="UniProtKB-SubCell"/>
</dbReference>
<comment type="caution">
    <text evidence="9">The sequence shown here is derived from an EMBL/GenBank/DDBJ whole genome shotgun (WGS) entry which is preliminary data.</text>
</comment>
<feature type="transmembrane region" description="Helical" evidence="7">
    <location>
        <begin position="197"/>
        <end position="213"/>
    </location>
</feature>
<dbReference type="EMBL" id="JAGQNY010000008">
    <property type="protein sequence ID" value="MCA9302212.1"/>
    <property type="molecule type" value="Genomic_DNA"/>
</dbReference>
<protein>
    <submittedName>
        <fullName evidence="9">Phospholipid carrier-dependent glycosyltransferase</fullName>
    </submittedName>
</protein>
<reference evidence="9" key="1">
    <citation type="submission" date="2020-04" db="EMBL/GenBank/DDBJ databases">
        <authorList>
            <person name="Zhang T."/>
        </authorList>
    </citation>
    <scope>NUCLEOTIDE SEQUENCE</scope>
    <source>
        <strain evidence="9">HKST-UBA80</strain>
    </source>
</reference>
<dbReference type="AlphaFoldDB" id="A0A955E028"/>
<dbReference type="Proteomes" id="UP000714817">
    <property type="component" value="Unassembled WGS sequence"/>
</dbReference>
<accession>A0A955E028</accession>
<evidence type="ECO:0000256" key="3">
    <source>
        <dbReference type="ARBA" id="ARBA00022679"/>
    </source>
</evidence>
<feature type="transmembrane region" description="Helical" evidence="7">
    <location>
        <begin position="350"/>
        <end position="367"/>
    </location>
</feature>
<feature type="transmembrane region" description="Helical" evidence="7">
    <location>
        <begin position="24"/>
        <end position="42"/>
    </location>
</feature>
<sequence>MNKYLKTAAGLYSRPVSKISRIKIINILIIISLLFFGGFLRFSNLGYSEFQDDEKKAVVRKINGETTAEFLLNQRKGPLQFAVTSATLLINQNKSELVLRAPFTFLNLLSIVVVYFLLKEITGSKTAGFFGAFIFLTNGFIVGFSRIAQYQNLNIFFSLLSLLFYRNLVTKQTKLALYSVLGTICFSLSVLAHWDAVFFIVPIVYFYIVFLIRKDITKRSKLIITSINFLAGSFVILPFLLPYLNNLSANSGNLEYFDKRMGLLAYPLSRHKYIFELYNPFYALYFIGALSAIAIFKIKQSWPYMMWLIINFAGIFIFMEKPGTHIYNYFIPAIFLTSFGISALAKNKHIFILFLLPLALSVSFLYLQSYKIFVDHKQEYPWDSKTIITLFGTKYDTKIYDDKEVLTFGFPHFRNWKEVNEIIKSDKDGCSYITNEGKEISQIYVEEKYGILNSRRCYYIVQVVKPFITRGNGAKFAKISGKSPVYTYKKDGETLLKMYRIDNKNFK</sequence>
<dbReference type="InterPro" id="IPR003342">
    <property type="entry name" value="ArnT-like_N"/>
</dbReference>
<evidence type="ECO:0000313" key="10">
    <source>
        <dbReference type="Proteomes" id="UP000714817"/>
    </source>
</evidence>
<evidence type="ECO:0000256" key="2">
    <source>
        <dbReference type="ARBA" id="ARBA00022676"/>
    </source>
</evidence>
<evidence type="ECO:0000256" key="1">
    <source>
        <dbReference type="ARBA" id="ARBA00004127"/>
    </source>
</evidence>
<keyword evidence="5 7" id="KW-1133">Transmembrane helix</keyword>